<keyword evidence="5" id="KW-1185">Reference proteome</keyword>
<name>A0A7J5B752_9MICO</name>
<feature type="domain" description="Rv2993c-like N-terminal" evidence="3">
    <location>
        <begin position="1"/>
        <end position="53"/>
    </location>
</feature>
<dbReference type="EMBL" id="WBKB01000014">
    <property type="protein sequence ID" value="KAB1640557.1"/>
    <property type="molecule type" value="Genomic_DNA"/>
</dbReference>
<reference evidence="4 5" key="1">
    <citation type="submission" date="2019-09" db="EMBL/GenBank/DDBJ databases">
        <title>Phylogeny of genus Pseudoclavibacter and closely related genus.</title>
        <authorList>
            <person name="Li Y."/>
        </authorList>
    </citation>
    <scope>NUCLEOTIDE SEQUENCE [LARGE SCALE GENOMIC DNA]</scope>
    <source>
        <strain evidence="4 5">KCTC 13959</strain>
    </source>
</reference>
<dbReference type="Proteomes" id="UP000433493">
    <property type="component" value="Unassembled WGS sequence"/>
</dbReference>
<gene>
    <name evidence="4" type="ORF">F8O05_14415</name>
</gene>
<dbReference type="OrthoDB" id="9805307at2"/>
<dbReference type="PANTHER" id="PTHR11820:SF7">
    <property type="entry name" value="ACYLPYRUVASE FAHD1, MITOCHONDRIAL"/>
    <property type="match status" value="1"/>
</dbReference>
<dbReference type="Gene3D" id="3.90.850.10">
    <property type="entry name" value="Fumarylacetoacetase-like, C-terminal domain"/>
    <property type="match status" value="1"/>
</dbReference>
<organism evidence="4 5">
    <name type="scientific">Gulosibacter chungangensis</name>
    <dbReference type="NCBI Taxonomy" id="979746"/>
    <lineage>
        <taxon>Bacteria</taxon>
        <taxon>Bacillati</taxon>
        <taxon>Actinomycetota</taxon>
        <taxon>Actinomycetes</taxon>
        <taxon>Micrococcales</taxon>
        <taxon>Microbacteriaceae</taxon>
        <taxon>Gulosibacter</taxon>
    </lineage>
</organism>
<dbReference type="RefSeq" id="WP_158053452.1">
    <property type="nucleotide sequence ID" value="NZ_WBKB01000014.1"/>
</dbReference>
<dbReference type="GO" id="GO:0046872">
    <property type="term" value="F:metal ion binding"/>
    <property type="evidence" value="ECO:0007669"/>
    <property type="project" value="UniProtKB-KW"/>
</dbReference>
<dbReference type="AlphaFoldDB" id="A0A7J5B752"/>
<protein>
    <submittedName>
        <fullName evidence="4">Fumarylacetoacetate hydrolase family protein</fullName>
    </submittedName>
</protein>
<dbReference type="Pfam" id="PF01557">
    <property type="entry name" value="FAA_hydrolase"/>
    <property type="match status" value="1"/>
</dbReference>
<dbReference type="Gene3D" id="2.30.30.370">
    <property type="entry name" value="FAH"/>
    <property type="match status" value="1"/>
</dbReference>
<dbReference type="InterPro" id="IPR036663">
    <property type="entry name" value="Fumarylacetoacetase_C_sf"/>
</dbReference>
<feature type="domain" description="Fumarylacetoacetase-like C-terminal" evidence="2">
    <location>
        <begin position="59"/>
        <end position="254"/>
    </location>
</feature>
<evidence type="ECO:0000259" key="2">
    <source>
        <dbReference type="Pfam" id="PF01557"/>
    </source>
</evidence>
<evidence type="ECO:0000313" key="5">
    <source>
        <dbReference type="Proteomes" id="UP000433493"/>
    </source>
</evidence>
<keyword evidence="1" id="KW-0479">Metal-binding</keyword>
<dbReference type="GO" id="GO:0016853">
    <property type="term" value="F:isomerase activity"/>
    <property type="evidence" value="ECO:0007669"/>
    <property type="project" value="UniProtKB-ARBA"/>
</dbReference>
<accession>A0A7J5B752</accession>
<dbReference type="FunFam" id="3.90.850.10:FF:000002">
    <property type="entry name" value="2-hydroxyhepta-2,4-diene-1,7-dioate isomerase"/>
    <property type="match status" value="1"/>
</dbReference>
<comment type="caution">
    <text evidence="4">The sequence shown here is derived from an EMBL/GenBank/DDBJ whole genome shotgun (WGS) entry which is preliminary data.</text>
</comment>
<dbReference type="InterPro" id="IPR018833">
    <property type="entry name" value="Rv2993c-like_N"/>
</dbReference>
<sequence length="256" mass="27919">MKIARFEYQDQLAYGILDEDKQEFVRLMGDPLYAGFETLDERIKVEDARLLAPVIPRSKVVAFGRNYLEHAREMGNEVPEEPLMFLKPNTSIIGPGHPIRLPKQSERVEHEVELAVVIGSVARNVPEADAHQVIFGYTVANDVTARDLQKQDGQWSRAKGFDSFCPLGPYIETEFDPSSGGIGAKVNGEVRQVGDLNQLERTIGALIAYASSVFTLLPGDVLLTGTPAGVGPLEDGDEITCAIEGIGNLTNPVVAD</sequence>
<proteinExistence type="predicted"/>
<evidence type="ECO:0000259" key="3">
    <source>
        <dbReference type="Pfam" id="PF10370"/>
    </source>
</evidence>
<dbReference type="SUPFAM" id="SSF56529">
    <property type="entry name" value="FAH"/>
    <property type="match status" value="1"/>
</dbReference>
<dbReference type="PANTHER" id="PTHR11820">
    <property type="entry name" value="ACYLPYRUVASE"/>
    <property type="match status" value="1"/>
</dbReference>
<dbReference type="GO" id="GO:0018773">
    <property type="term" value="F:acetylpyruvate hydrolase activity"/>
    <property type="evidence" value="ECO:0007669"/>
    <property type="project" value="TreeGrafter"/>
</dbReference>
<evidence type="ECO:0000313" key="4">
    <source>
        <dbReference type="EMBL" id="KAB1640557.1"/>
    </source>
</evidence>
<dbReference type="InterPro" id="IPR011234">
    <property type="entry name" value="Fumarylacetoacetase-like_C"/>
</dbReference>
<dbReference type="GO" id="GO:0019752">
    <property type="term" value="P:carboxylic acid metabolic process"/>
    <property type="evidence" value="ECO:0007669"/>
    <property type="project" value="UniProtKB-ARBA"/>
</dbReference>
<dbReference type="Pfam" id="PF10370">
    <property type="entry name" value="Rv2993c-like_N"/>
    <property type="match status" value="1"/>
</dbReference>
<evidence type="ECO:0000256" key="1">
    <source>
        <dbReference type="ARBA" id="ARBA00022723"/>
    </source>
</evidence>
<keyword evidence="4" id="KW-0378">Hydrolase</keyword>